<evidence type="ECO:0000313" key="1">
    <source>
        <dbReference type="EMBL" id="KIL56418.1"/>
    </source>
</evidence>
<protein>
    <submittedName>
        <fullName evidence="1">Uncharacterized protein</fullName>
    </submittedName>
</protein>
<dbReference type="InParanoid" id="A0A0C2WJT1"/>
<proteinExistence type="predicted"/>
<accession>A0A0C2WJT1</accession>
<name>A0A0C2WJT1_AMAMK</name>
<dbReference type="EMBL" id="KN818422">
    <property type="protein sequence ID" value="KIL56418.1"/>
    <property type="molecule type" value="Genomic_DNA"/>
</dbReference>
<sequence length="83" mass="9239">MQRSSEQVSLETLRRALVPDLMLVRQPPNQHLKLRVANGSWTHLGIGLTDTTRHLRTLIGKRAGTSRACLLRVGLRDKGGCLI</sequence>
<dbReference type="HOGENOM" id="CLU_2542076_0_0_1"/>
<evidence type="ECO:0000313" key="2">
    <source>
        <dbReference type="Proteomes" id="UP000054549"/>
    </source>
</evidence>
<dbReference type="AlphaFoldDB" id="A0A0C2WJT1"/>
<reference evidence="1 2" key="1">
    <citation type="submission" date="2014-04" db="EMBL/GenBank/DDBJ databases">
        <title>Evolutionary Origins and Diversification of the Mycorrhizal Mutualists.</title>
        <authorList>
            <consortium name="DOE Joint Genome Institute"/>
            <consortium name="Mycorrhizal Genomics Consortium"/>
            <person name="Kohler A."/>
            <person name="Kuo A."/>
            <person name="Nagy L.G."/>
            <person name="Floudas D."/>
            <person name="Copeland A."/>
            <person name="Barry K.W."/>
            <person name="Cichocki N."/>
            <person name="Veneault-Fourrey C."/>
            <person name="LaButti K."/>
            <person name="Lindquist E.A."/>
            <person name="Lipzen A."/>
            <person name="Lundell T."/>
            <person name="Morin E."/>
            <person name="Murat C."/>
            <person name="Riley R."/>
            <person name="Ohm R."/>
            <person name="Sun H."/>
            <person name="Tunlid A."/>
            <person name="Henrissat B."/>
            <person name="Grigoriev I.V."/>
            <person name="Hibbett D.S."/>
            <person name="Martin F."/>
        </authorList>
    </citation>
    <scope>NUCLEOTIDE SEQUENCE [LARGE SCALE GENOMIC DNA]</scope>
    <source>
        <strain evidence="1 2">Koide BX008</strain>
    </source>
</reference>
<organism evidence="1 2">
    <name type="scientific">Amanita muscaria (strain Koide BX008)</name>
    <dbReference type="NCBI Taxonomy" id="946122"/>
    <lineage>
        <taxon>Eukaryota</taxon>
        <taxon>Fungi</taxon>
        <taxon>Dikarya</taxon>
        <taxon>Basidiomycota</taxon>
        <taxon>Agaricomycotina</taxon>
        <taxon>Agaricomycetes</taxon>
        <taxon>Agaricomycetidae</taxon>
        <taxon>Agaricales</taxon>
        <taxon>Pluteineae</taxon>
        <taxon>Amanitaceae</taxon>
        <taxon>Amanita</taxon>
    </lineage>
</organism>
<dbReference type="Proteomes" id="UP000054549">
    <property type="component" value="Unassembled WGS sequence"/>
</dbReference>
<keyword evidence="2" id="KW-1185">Reference proteome</keyword>
<gene>
    <name evidence="1" type="ORF">M378DRAFT_172720</name>
</gene>